<evidence type="ECO:0000313" key="8">
    <source>
        <dbReference type="EMBL" id="KAF0900387.1"/>
    </source>
</evidence>
<dbReference type="GO" id="GO:0020037">
    <property type="term" value="F:heme binding"/>
    <property type="evidence" value="ECO:0007669"/>
    <property type="project" value="InterPro"/>
</dbReference>
<dbReference type="InterPro" id="IPR002401">
    <property type="entry name" value="Cyt_P450_E_grp-I"/>
</dbReference>
<dbReference type="PRINTS" id="PR00385">
    <property type="entry name" value="P450"/>
</dbReference>
<dbReference type="InterPro" id="IPR036396">
    <property type="entry name" value="Cyt_P450_sf"/>
</dbReference>
<dbReference type="AlphaFoldDB" id="A0A6G1CK08"/>
<evidence type="ECO:0008006" key="10">
    <source>
        <dbReference type="Google" id="ProtNLM"/>
    </source>
</evidence>
<dbReference type="Proteomes" id="UP000479710">
    <property type="component" value="Unassembled WGS sequence"/>
</dbReference>
<dbReference type="PANTHER" id="PTHR24298:SF851">
    <property type="entry name" value="CYTOCHROME P450 FAMILY 87 SUBFAMILY A POLYPEPTIDE 6"/>
    <property type="match status" value="1"/>
</dbReference>
<dbReference type="InterPro" id="IPR051103">
    <property type="entry name" value="Plant_metabolite_P450s"/>
</dbReference>
<comment type="subcellular location">
    <subcellularLocation>
        <location evidence="1">Membrane</location>
        <topology evidence="1">Single-pass membrane protein</topology>
    </subcellularLocation>
</comment>
<proteinExistence type="predicted"/>
<name>A0A6G1CK08_9ORYZ</name>
<feature type="region of interest" description="Disordered" evidence="6">
    <location>
        <begin position="534"/>
        <end position="554"/>
    </location>
</feature>
<keyword evidence="3" id="KW-0479">Metal-binding</keyword>
<evidence type="ECO:0000256" key="1">
    <source>
        <dbReference type="ARBA" id="ARBA00004167"/>
    </source>
</evidence>
<gene>
    <name evidence="8" type="ORF">E2562_031580</name>
</gene>
<dbReference type="Gene3D" id="1.10.630.10">
    <property type="entry name" value="Cytochrome P450"/>
    <property type="match status" value="2"/>
</dbReference>
<dbReference type="SUPFAM" id="SSF48264">
    <property type="entry name" value="Cytochrome P450"/>
    <property type="match status" value="1"/>
</dbReference>
<evidence type="ECO:0000256" key="4">
    <source>
        <dbReference type="ARBA" id="ARBA00022989"/>
    </source>
</evidence>
<evidence type="ECO:0000256" key="2">
    <source>
        <dbReference type="ARBA" id="ARBA00022692"/>
    </source>
</evidence>
<evidence type="ECO:0000256" key="6">
    <source>
        <dbReference type="SAM" id="MobiDB-lite"/>
    </source>
</evidence>
<keyword evidence="2 7" id="KW-0812">Transmembrane</keyword>
<keyword evidence="4 7" id="KW-1133">Transmembrane helix</keyword>
<evidence type="ECO:0000313" key="9">
    <source>
        <dbReference type="Proteomes" id="UP000479710"/>
    </source>
</evidence>
<feature type="transmembrane region" description="Helical" evidence="7">
    <location>
        <begin position="37"/>
        <end position="54"/>
    </location>
</feature>
<dbReference type="InterPro" id="IPR001128">
    <property type="entry name" value="Cyt_P450"/>
</dbReference>
<keyword evidence="9" id="KW-1185">Reference proteome</keyword>
<dbReference type="EMBL" id="SPHZ02000009">
    <property type="protein sequence ID" value="KAF0900387.1"/>
    <property type="molecule type" value="Genomic_DNA"/>
</dbReference>
<dbReference type="PANTHER" id="PTHR24298">
    <property type="entry name" value="FLAVONOID 3'-MONOOXYGENASE-RELATED"/>
    <property type="match status" value="1"/>
</dbReference>
<reference evidence="8 9" key="1">
    <citation type="submission" date="2019-11" db="EMBL/GenBank/DDBJ databases">
        <title>Whole genome sequence of Oryza granulata.</title>
        <authorList>
            <person name="Li W."/>
        </authorList>
    </citation>
    <scope>NUCLEOTIDE SEQUENCE [LARGE SCALE GENOMIC DNA]</scope>
    <source>
        <strain evidence="9">cv. Menghai</strain>
        <tissue evidence="8">Leaf</tissue>
    </source>
</reference>
<dbReference type="Pfam" id="PF00067">
    <property type="entry name" value="p450"/>
    <property type="match status" value="2"/>
</dbReference>
<evidence type="ECO:0000256" key="3">
    <source>
        <dbReference type="ARBA" id="ARBA00022723"/>
    </source>
</evidence>
<evidence type="ECO:0000256" key="5">
    <source>
        <dbReference type="ARBA" id="ARBA00023136"/>
    </source>
</evidence>
<dbReference type="GO" id="GO:0016020">
    <property type="term" value="C:membrane"/>
    <property type="evidence" value="ECO:0007669"/>
    <property type="project" value="UniProtKB-SubCell"/>
</dbReference>
<dbReference type="GO" id="GO:0005506">
    <property type="term" value="F:iron ion binding"/>
    <property type="evidence" value="ECO:0007669"/>
    <property type="project" value="InterPro"/>
</dbReference>
<dbReference type="CDD" id="cd11075">
    <property type="entry name" value="CYP77_89"/>
    <property type="match status" value="1"/>
</dbReference>
<feature type="transmembrane region" description="Helical" evidence="7">
    <location>
        <begin position="6"/>
        <end position="25"/>
    </location>
</feature>
<sequence>MEDWLYYLLFFTFSLSLHLLLRSLLRPITGKLTAAARLPPGSSALSVIIGPLFLGRSNFAFKPIIGAARSWYGPVFTLYPLPSRPAIIVADRAVAHHALVQCGTAFADRPPANLAARIFSSDQRNITSGAYGRLWSVLRRNLTGKILHPSCGLADGVVESVMAVQREFSTSALGFQVLGVCPAVTKLVFRRRWRQILSLRRRQEELYLPLIRACAAAGARRDVAGEGVAVSYVDSLLALRIPEDGIRNLTEGEMVSLCSEFFVAGTESTAAVAQWIMANLVARPEIQAKLREEIRAVAGDDGVGAGSVQEDHLPRMPHLRAVVLEALRLHPPGHFVLPHEAVTAATEEDDAAAFIDGFQVPRHTTVNFTVSDMGRDKTTWPDAARFLPEWFLPGGEGADVDLTGGREIKMIPFGTGRRAFPGVALALLHLESLVANLVAEFEWREVAGEAVDLAEKQEISVVMRRPVRATVVPCRRNMHGERNGIGGNGRNGFWGFQLNVTASIDFKIHATCDSLSHLGSAVAPYGTVEAASFGGPSGRVRDGDTASARRPKPSTLPMEGWLGLSCFEWPARMGAAVRGGAATAGKMERLDAVVRR</sequence>
<dbReference type="PRINTS" id="PR00463">
    <property type="entry name" value="EP450I"/>
</dbReference>
<evidence type="ECO:0000256" key="7">
    <source>
        <dbReference type="SAM" id="Phobius"/>
    </source>
</evidence>
<organism evidence="8 9">
    <name type="scientific">Oryza meyeriana var. granulata</name>
    <dbReference type="NCBI Taxonomy" id="110450"/>
    <lineage>
        <taxon>Eukaryota</taxon>
        <taxon>Viridiplantae</taxon>
        <taxon>Streptophyta</taxon>
        <taxon>Embryophyta</taxon>
        <taxon>Tracheophyta</taxon>
        <taxon>Spermatophyta</taxon>
        <taxon>Magnoliopsida</taxon>
        <taxon>Liliopsida</taxon>
        <taxon>Poales</taxon>
        <taxon>Poaceae</taxon>
        <taxon>BOP clade</taxon>
        <taxon>Oryzoideae</taxon>
        <taxon>Oryzeae</taxon>
        <taxon>Oryzinae</taxon>
        <taxon>Oryza</taxon>
        <taxon>Oryza meyeriana</taxon>
    </lineage>
</organism>
<comment type="caution">
    <text evidence="8">The sequence shown here is derived from an EMBL/GenBank/DDBJ whole genome shotgun (WGS) entry which is preliminary data.</text>
</comment>
<dbReference type="OrthoDB" id="1470350at2759"/>
<dbReference type="GO" id="GO:0016709">
    <property type="term" value="F:oxidoreductase activity, acting on paired donors, with incorporation or reduction of molecular oxygen, NAD(P)H as one donor, and incorporation of one atom of oxygen"/>
    <property type="evidence" value="ECO:0007669"/>
    <property type="project" value="TreeGrafter"/>
</dbReference>
<accession>A0A6G1CK08</accession>
<protein>
    <recommendedName>
        <fullName evidence="10">Cytochrome P450</fullName>
    </recommendedName>
</protein>
<keyword evidence="5 7" id="KW-0472">Membrane</keyword>